<comment type="subcellular location">
    <subcellularLocation>
        <location evidence="1">Cell membrane</location>
        <topology evidence="1">Multi-pass membrane protein</topology>
    </subcellularLocation>
</comment>
<evidence type="ECO:0000256" key="4">
    <source>
        <dbReference type="ARBA" id="ARBA00022692"/>
    </source>
</evidence>
<organism evidence="11 12">
    <name type="scientific">Yanshouia hominis</name>
    <dbReference type="NCBI Taxonomy" id="2763673"/>
    <lineage>
        <taxon>Bacteria</taxon>
        <taxon>Bacillati</taxon>
        <taxon>Bacillota</taxon>
        <taxon>Clostridia</taxon>
        <taxon>Eubacteriales</taxon>
        <taxon>Oscillospiraceae</taxon>
        <taxon>Yanshouia</taxon>
    </lineage>
</organism>
<dbReference type="InterPro" id="IPR049142">
    <property type="entry name" value="MS_channel_1st"/>
</dbReference>
<dbReference type="Gene3D" id="2.30.30.60">
    <property type="match status" value="1"/>
</dbReference>
<dbReference type="InterPro" id="IPR006686">
    <property type="entry name" value="MscS_channel_CS"/>
</dbReference>
<dbReference type="InterPro" id="IPR011066">
    <property type="entry name" value="MscS_channel_C_sf"/>
</dbReference>
<dbReference type="Gene3D" id="3.30.70.100">
    <property type="match status" value="1"/>
</dbReference>
<feature type="domain" description="Mechanosensitive ion channel transmembrane helices 2/3" evidence="10">
    <location>
        <begin position="65"/>
        <end position="104"/>
    </location>
</feature>
<protein>
    <submittedName>
        <fullName evidence="11">Mechanosensitive ion channel family protein</fullName>
    </submittedName>
</protein>
<feature type="domain" description="Mechanosensitive ion channel MscS C-terminal" evidence="9">
    <location>
        <begin position="179"/>
        <end position="260"/>
    </location>
</feature>
<evidence type="ECO:0000313" key="11">
    <source>
        <dbReference type="EMBL" id="MBC8575656.1"/>
    </source>
</evidence>
<comment type="caution">
    <text evidence="11">The sequence shown here is derived from an EMBL/GenBank/DDBJ whole genome shotgun (WGS) entry which is preliminary data.</text>
</comment>
<feature type="domain" description="Mechanosensitive ion channel MscS" evidence="8">
    <location>
        <begin position="106"/>
        <end position="171"/>
    </location>
</feature>
<name>A0ABR7NGX9_9FIRM</name>
<dbReference type="RefSeq" id="WP_262399279.1">
    <property type="nucleotide sequence ID" value="NZ_JACRTB010000006.1"/>
</dbReference>
<dbReference type="Gene3D" id="1.10.287.1260">
    <property type="match status" value="1"/>
</dbReference>
<proteinExistence type="inferred from homology"/>
<evidence type="ECO:0000256" key="7">
    <source>
        <dbReference type="SAM" id="Phobius"/>
    </source>
</evidence>
<dbReference type="InterPro" id="IPR049278">
    <property type="entry name" value="MS_channel_C"/>
</dbReference>
<keyword evidence="12" id="KW-1185">Reference proteome</keyword>
<feature type="transmembrane region" description="Helical" evidence="7">
    <location>
        <begin position="83"/>
        <end position="103"/>
    </location>
</feature>
<keyword evidence="4 7" id="KW-0812">Transmembrane</keyword>
<evidence type="ECO:0000259" key="9">
    <source>
        <dbReference type="Pfam" id="PF21082"/>
    </source>
</evidence>
<evidence type="ECO:0000256" key="1">
    <source>
        <dbReference type="ARBA" id="ARBA00004651"/>
    </source>
</evidence>
<dbReference type="SUPFAM" id="SSF82689">
    <property type="entry name" value="Mechanosensitive channel protein MscS (YggB), C-terminal domain"/>
    <property type="match status" value="1"/>
</dbReference>
<dbReference type="Pfam" id="PF21088">
    <property type="entry name" value="MS_channel_1st"/>
    <property type="match status" value="1"/>
</dbReference>
<dbReference type="InterPro" id="IPR045275">
    <property type="entry name" value="MscS_archaea/bacteria_type"/>
</dbReference>
<accession>A0ABR7NGX9</accession>
<dbReference type="InterPro" id="IPR023408">
    <property type="entry name" value="MscS_beta-dom_sf"/>
</dbReference>
<evidence type="ECO:0000256" key="2">
    <source>
        <dbReference type="ARBA" id="ARBA00008017"/>
    </source>
</evidence>
<dbReference type="InterPro" id="IPR010920">
    <property type="entry name" value="LSM_dom_sf"/>
</dbReference>
<dbReference type="PANTHER" id="PTHR30221:SF1">
    <property type="entry name" value="SMALL-CONDUCTANCE MECHANOSENSITIVE CHANNEL"/>
    <property type="match status" value="1"/>
</dbReference>
<dbReference type="PROSITE" id="PS01246">
    <property type="entry name" value="UPF0003"/>
    <property type="match status" value="1"/>
</dbReference>
<dbReference type="SUPFAM" id="SSF50182">
    <property type="entry name" value="Sm-like ribonucleoproteins"/>
    <property type="match status" value="1"/>
</dbReference>
<evidence type="ECO:0000256" key="3">
    <source>
        <dbReference type="ARBA" id="ARBA00022475"/>
    </source>
</evidence>
<reference evidence="11 12" key="1">
    <citation type="submission" date="2020-08" db="EMBL/GenBank/DDBJ databases">
        <title>Genome public.</title>
        <authorList>
            <person name="Liu C."/>
            <person name="Sun Q."/>
        </authorList>
    </citation>
    <scope>NUCLEOTIDE SEQUENCE [LARGE SCALE GENOMIC DNA]</scope>
    <source>
        <strain evidence="11 12">BX1</strain>
    </source>
</reference>
<dbReference type="Pfam" id="PF21082">
    <property type="entry name" value="MS_channel_3rd"/>
    <property type="match status" value="1"/>
</dbReference>
<keyword evidence="3" id="KW-1003">Cell membrane</keyword>
<dbReference type="Proteomes" id="UP000658131">
    <property type="component" value="Unassembled WGS sequence"/>
</dbReference>
<evidence type="ECO:0000313" key="12">
    <source>
        <dbReference type="Proteomes" id="UP000658131"/>
    </source>
</evidence>
<dbReference type="Pfam" id="PF00924">
    <property type="entry name" value="MS_channel_2nd"/>
    <property type="match status" value="1"/>
</dbReference>
<dbReference type="EMBL" id="JACRTB010000006">
    <property type="protein sequence ID" value="MBC8575656.1"/>
    <property type="molecule type" value="Genomic_DNA"/>
</dbReference>
<dbReference type="InterPro" id="IPR011014">
    <property type="entry name" value="MscS_channel_TM-2"/>
</dbReference>
<feature type="transmembrane region" description="Helical" evidence="7">
    <location>
        <begin position="15"/>
        <end position="36"/>
    </location>
</feature>
<sequence length="272" mass="29114">MDINHYFSALSNFSIGSITLSNLLPALLVLAVCLLAKRMLMKLVDRAIDASRIDLSLRAFLRSAVNIGLLILTALIVADKLGIPVTSLIAALGVAGLAVSLAVQGTLSNIAGGIMLLLSKPFAVGDYIEAGEIGGTVREIGLVYTKLATIDNKLISVPNGDIAAAKVVNYSAEPNRRIDLEFGAAYTSPVPAVKAALLAAAARFDAILPEPAPFVNVLEYRDSQIAYTLRVWVRTPDYWDVRFALLEAVGEEFASHGVEMSYPHMNVHIVEP</sequence>
<dbReference type="SUPFAM" id="SSF82861">
    <property type="entry name" value="Mechanosensitive channel protein MscS (YggB), transmembrane region"/>
    <property type="match status" value="1"/>
</dbReference>
<comment type="similarity">
    <text evidence="2">Belongs to the MscS (TC 1.A.23) family.</text>
</comment>
<evidence type="ECO:0000259" key="8">
    <source>
        <dbReference type="Pfam" id="PF00924"/>
    </source>
</evidence>
<feature type="transmembrane region" description="Helical" evidence="7">
    <location>
        <begin position="57"/>
        <end position="77"/>
    </location>
</feature>
<dbReference type="InterPro" id="IPR006685">
    <property type="entry name" value="MscS_channel_2nd"/>
</dbReference>
<dbReference type="PANTHER" id="PTHR30221">
    <property type="entry name" value="SMALL-CONDUCTANCE MECHANOSENSITIVE CHANNEL"/>
    <property type="match status" value="1"/>
</dbReference>
<keyword evidence="6 7" id="KW-0472">Membrane</keyword>
<evidence type="ECO:0000259" key="10">
    <source>
        <dbReference type="Pfam" id="PF21088"/>
    </source>
</evidence>
<evidence type="ECO:0000256" key="5">
    <source>
        <dbReference type="ARBA" id="ARBA00022989"/>
    </source>
</evidence>
<evidence type="ECO:0000256" key="6">
    <source>
        <dbReference type="ARBA" id="ARBA00023136"/>
    </source>
</evidence>
<gene>
    <name evidence="11" type="ORF">H8717_04415</name>
</gene>
<keyword evidence="5 7" id="KW-1133">Transmembrane helix</keyword>